<evidence type="ECO:0000259" key="9">
    <source>
        <dbReference type="Pfam" id="PF20511"/>
    </source>
</evidence>
<proteinExistence type="inferred from homology"/>
<dbReference type="CDD" id="cd07011">
    <property type="entry name" value="cupin_PMI_type_I_N"/>
    <property type="match status" value="1"/>
</dbReference>
<evidence type="ECO:0000313" key="11">
    <source>
        <dbReference type="Proteomes" id="UP000010301"/>
    </source>
</evidence>
<evidence type="ECO:0000256" key="6">
    <source>
        <dbReference type="ARBA" id="ARBA00023235"/>
    </source>
</evidence>
<dbReference type="AlphaFoldDB" id="C0W132"/>
<comment type="caution">
    <text evidence="10">The sequence shown here is derived from an EMBL/GenBank/DDBJ whole genome shotgun (WGS) entry which is preliminary data.</text>
</comment>
<evidence type="ECO:0000256" key="4">
    <source>
        <dbReference type="ARBA" id="ARBA00022723"/>
    </source>
</evidence>
<dbReference type="Gene3D" id="2.60.120.10">
    <property type="entry name" value="Jelly Rolls"/>
    <property type="match status" value="2"/>
</dbReference>
<dbReference type="EC" id="5.3.1.8" evidence="3"/>
<keyword evidence="6 10" id="KW-0413">Isomerase</keyword>
<dbReference type="Proteomes" id="UP000010301">
    <property type="component" value="Unassembled WGS sequence"/>
</dbReference>
<organism evidence="10 11">
    <name type="scientific">Gleimia coleocanis DSM 15436</name>
    <dbReference type="NCBI Taxonomy" id="525245"/>
    <lineage>
        <taxon>Bacteria</taxon>
        <taxon>Bacillati</taxon>
        <taxon>Actinomycetota</taxon>
        <taxon>Actinomycetes</taxon>
        <taxon>Actinomycetales</taxon>
        <taxon>Actinomycetaceae</taxon>
        <taxon>Gleimia</taxon>
    </lineage>
</organism>
<feature type="binding site" evidence="8">
    <location>
        <position position="278"/>
    </location>
    <ligand>
        <name>Zn(2+)</name>
        <dbReference type="ChEBI" id="CHEBI:29105"/>
    </ligand>
</feature>
<dbReference type="InterPro" id="IPR014710">
    <property type="entry name" value="RmlC-like_jellyroll"/>
</dbReference>
<evidence type="ECO:0000256" key="5">
    <source>
        <dbReference type="ARBA" id="ARBA00022833"/>
    </source>
</evidence>
<dbReference type="SUPFAM" id="SSF51182">
    <property type="entry name" value="RmlC-like cupins"/>
    <property type="match status" value="1"/>
</dbReference>
<dbReference type="STRING" id="525245.HMPREF0044_1122"/>
<dbReference type="GO" id="GO:0009298">
    <property type="term" value="P:GDP-mannose biosynthetic process"/>
    <property type="evidence" value="ECO:0007669"/>
    <property type="project" value="InterPro"/>
</dbReference>
<name>C0W132_9ACTO</name>
<dbReference type="PRINTS" id="PR00714">
    <property type="entry name" value="MAN6PISMRASE"/>
</dbReference>
<dbReference type="GO" id="GO:0008270">
    <property type="term" value="F:zinc ion binding"/>
    <property type="evidence" value="ECO:0007669"/>
    <property type="project" value="InterPro"/>
</dbReference>
<feature type="non-terminal residue" evidence="10">
    <location>
        <position position="1"/>
    </location>
</feature>
<dbReference type="GO" id="GO:0005829">
    <property type="term" value="C:cytosol"/>
    <property type="evidence" value="ECO:0007669"/>
    <property type="project" value="TreeGrafter"/>
</dbReference>
<evidence type="ECO:0000256" key="3">
    <source>
        <dbReference type="ARBA" id="ARBA00011956"/>
    </source>
</evidence>
<feature type="binding site" evidence="8">
    <location>
        <position position="116"/>
    </location>
    <ligand>
        <name>Zn(2+)</name>
        <dbReference type="ChEBI" id="CHEBI:29105"/>
    </ligand>
</feature>
<dbReference type="InterPro" id="IPR001250">
    <property type="entry name" value="Man6P_Isoase-1"/>
</dbReference>
<reference evidence="10 11" key="1">
    <citation type="submission" date="2009-01" db="EMBL/GenBank/DDBJ databases">
        <authorList>
            <person name="Qin X."/>
            <person name="Bachman B."/>
            <person name="Battles P."/>
            <person name="Bell A."/>
            <person name="Bess C."/>
            <person name="Bickham C."/>
            <person name="Chaboub L."/>
            <person name="Chen D."/>
            <person name="Coyle M."/>
            <person name="Deiros D.R."/>
            <person name="Dinh H."/>
            <person name="Forbes L."/>
            <person name="Fowler G."/>
            <person name="Francisco L."/>
            <person name="Fu Q."/>
            <person name="Gubbala S."/>
            <person name="Hale W."/>
            <person name="Han Y."/>
            <person name="Hemphill L."/>
            <person name="Highlander S.K."/>
            <person name="Hirani K."/>
            <person name="Hogues M."/>
            <person name="Jackson L."/>
            <person name="Jakkamsetti A."/>
            <person name="Javaid M."/>
            <person name="Jiang H."/>
            <person name="Korchina V."/>
            <person name="Kovar C."/>
            <person name="Lara F."/>
            <person name="Lee S."/>
            <person name="Mata R."/>
            <person name="Mathew T."/>
            <person name="Moen C."/>
            <person name="Morales K."/>
            <person name="Munidasa M."/>
            <person name="Nazareth L."/>
            <person name="Ngo R."/>
            <person name="Nguyen L."/>
            <person name="Okwuonu G."/>
            <person name="Ongeri F."/>
            <person name="Patil S."/>
            <person name="Petrosino J."/>
            <person name="Pham C."/>
            <person name="Pham P."/>
            <person name="Pu L.-L."/>
            <person name="Puazo M."/>
            <person name="Raj R."/>
            <person name="Reid J."/>
            <person name="Rouhana J."/>
            <person name="Saada N."/>
            <person name="Shang Y."/>
            <person name="Simmons D."/>
            <person name="Thornton R."/>
            <person name="Warren J."/>
            <person name="Weissenberger G."/>
            <person name="Zhang J."/>
            <person name="Zhang L."/>
            <person name="Zhou C."/>
            <person name="Zhu D."/>
            <person name="Muzny D."/>
            <person name="Worley K."/>
            <person name="Gibbs R."/>
        </authorList>
    </citation>
    <scope>NUCLEOTIDE SEQUENCE [LARGE SCALE GENOMIC DNA]</scope>
    <source>
        <strain evidence="10 11">DSM 15436</strain>
    </source>
</reference>
<comment type="similarity">
    <text evidence="2">Belongs to the mannose-6-phosphate isomerase type 1 family.</text>
</comment>
<keyword evidence="5 8" id="KW-0862">Zinc</keyword>
<dbReference type="Gene3D" id="1.10.441.10">
    <property type="entry name" value="Phosphomannose Isomerase, domain 2"/>
    <property type="match status" value="1"/>
</dbReference>
<comment type="catalytic activity">
    <reaction evidence="1">
        <text>D-mannose 6-phosphate = D-fructose 6-phosphate</text>
        <dbReference type="Rhea" id="RHEA:12356"/>
        <dbReference type="ChEBI" id="CHEBI:58735"/>
        <dbReference type="ChEBI" id="CHEBI:61527"/>
        <dbReference type="EC" id="5.3.1.8"/>
    </reaction>
</comment>
<dbReference type="EMBL" id="ACFG01000032">
    <property type="protein sequence ID" value="EEH63521.1"/>
    <property type="molecule type" value="Genomic_DNA"/>
</dbReference>
<evidence type="ECO:0000256" key="2">
    <source>
        <dbReference type="ARBA" id="ARBA00010772"/>
    </source>
</evidence>
<comment type="cofactor">
    <cofactor evidence="8">
        <name>Zn(2+)</name>
        <dbReference type="ChEBI" id="CHEBI:29105"/>
    </cofactor>
    <text evidence="8">Binds 1 zinc ion per subunit.</text>
</comment>
<dbReference type="InterPro" id="IPR046457">
    <property type="entry name" value="PMI_typeI_cat"/>
</dbReference>
<evidence type="ECO:0000256" key="1">
    <source>
        <dbReference type="ARBA" id="ARBA00000757"/>
    </source>
</evidence>
<feature type="active site" evidence="7">
    <location>
        <position position="297"/>
    </location>
</feature>
<protein>
    <recommendedName>
        <fullName evidence="3">mannose-6-phosphate isomerase</fullName>
        <ecNumber evidence="3">5.3.1.8</ecNumber>
    </recommendedName>
</protein>
<dbReference type="InterPro" id="IPR011051">
    <property type="entry name" value="RmlC_Cupin_sf"/>
</dbReference>
<evidence type="ECO:0000256" key="7">
    <source>
        <dbReference type="PIRSR" id="PIRSR001480-1"/>
    </source>
</evidence>
<dbReference type="GO" id="GO:0004476">
    <property type="term" value="F:mannose-6-phosphate isomerase activity"/>
    <property type="evidence" value="ECO:0007669"/>
    <property type="project" value="UniProtKB-EC"/>
</dbReference>
<sequence length="414" mass="45004">AGQASAEFSYLITAKIKRMGKLFKVNGHPKYYAWGDKRTLYDFLGWHRGSERFAELWFGTHPKGQSSISNGIPLITMVSNPTGFMKPVSSGFLDYIGLPYLVKFLAPAVPLSVQVHPSKTQAMAGYSKEEMLHIPLNDPTRIFKDRNHKPELLVALSDWEALVGITSETEVAEFLTALDTRHARVALVDIERIGLAEYLRSVLTGEVSISAFAIAETVARCGELAGSAVCDRVQKRAQLILRLHQHFPNDIGLLLALAMNHVKLSAGEAMFVPVGTLHAYLSGIGFEVMASSDNVLRAGLTKKHVDPQGLASCANFHSEDPAIITPVAQQLQGVSVVQYAVPVADFGVEIFSFEGGQVALTNTLNELLVCLEGSVEIDTHVQNLCLQKGEVAFLTENSRVLVTGEGKVAHVKGV</sequence>
<dbReference type="InterPro" id="IPR016305">
    <property type="entry name" value="Mannose-6-P_Isomerase"/>
</dbReference>
<gene>
    <name evidence="10" type="primary">manA</name>
    <name evidence="10" type="ORF">HMPREF0044_1122</name>
</gene>
<dbReference type="HOGENOM" id="CLU_026967_1_1_11"/>
<dbReference type="PANTHER" id="PTHR10309">
    <property type="entry name" value="MANNOSE-6-PHOSPHATE ISOMERASE"/>
    <property type="match status" value="1"/>
</dbReference>
<dbReference type="NCBIfam" id="TIGR00218">
    <property type="entry name" value="manA"/>
    <property type="match status" value="1"/>
</dbReference>
<dbReference type="PANTHER" id="PTHR10309:SF0">
    <property type="entry name" value="MANNOSE-6-PHOSPHATE ISOMERASE"/>
    <property type="match status" value="1"/>
</dbReference>
<dbReference type="GO" id="GO:0005975">
    <property type="term" value="P:carbohydrate metabolic process"/>
    <property type="evidence" value="ECO:0007669"/>
    <property type="project" value="InterPro"/>
</dbReference>
<feature type="binding site" evidence="8">
    <location>
        <position position="114"/>
    </location>
    <ligand>
        <name>Zn(2+)</name>
        <dbReference type="ChEBI" id="CHEBI:29105"/>
    </ligand>
</feature>
<evidence type="ECO:0000256" key="8">
    <source>
        <dbReference type="PIRSR" id="PIRSR001480-2"/>
    </source>
</evidence>
<keyword evidence="4 8" id="KW-0479">Metal-binding</keyword>
<accession>C0W132</accession>
<evidence type="ECO:0000313" key="10">
    <source>
        <dbReference type="EMBL" id="EEH63521.1"/>
    </source>
</evidence>
<feature type="binding site" evidence="8">
    <location>
        <position position="151"/>
    </location>
    <ligand>
        <name>Zn(2+)</name>
        <dbReference type="ChEBI" id="CHEBI:29105"/>
    </ligand>
</feature>
<dbReference type="eggNOG" id="COG1482">
    <property type="taxonomic scope" value="Bacteria"/>
</dbReference>
<feature type="domain" description="Phosphomannose isomerase type I catalytic" evidence="9">
    <location>
        <begin position="22"/>
        <end position="164"/>
    </location>
</feature>
<keyword evidence="11" id="KW-1185">Reference proteome</keyword>
<dbReference type="PIRSF" id="PIRSF001480">
    <property type="entry name" value="Mannose-6-phosphate_isomerase"/>
    <property type="match status" value="1"/>
</dbReference>
<dbReference type="Pfam" id="PF20511">
    <property type="entry name" value="PMI_typeI_cat"/>
    <property type="match status" value="1"/>
</dbReference>